<reference evidence="1 2" key="1">
    <citation type="journal article" date="2016" name="Nat. Commun.">
        <title>Thousands of microbial genomes shed light on interconnected biogeochemical processes in an aquifer system.</title>
        <authorList>
            <person name="Anantharaman K."/>
            <person name="Brown C.T."/>
            <person name="Hug L.A."/>
            <person name="Sharon I."/>
            <person name="Castelle C.J."/>
            <person name="Probst A.J."/>
            <person name="Thomas B.C."/>
            <person name="Singh A."/>
            <person name="Wilkins M.J."/>
            <person name="Karaoz U."/>
            <person name="Brodie E.L."/>
            <person name="Williams K.H."/>
            <person name="Hubbard S.S."/>
            <person name="Banfield J.F."/>
        </authorList>
    </citation>
    <scope>NUCLEOTIDE SEQUENCE [LARGE SCALE GENOMIC DNA]</scope>
</reference>
<dbReference type="EMBL" id="MEUG01000001">
    <property type="protein sequence ID" value="OGC28506.1"/>
    <property type="molecule type" value="Genomic_DNA"/>
</dbReference>
<dbReference type="AlphaFoldDB" id="A0A1F4T7B4"/>
<accession>A0A1F4T7B4</accession>
<protein>
    <submittedName>
        <fullName evidence="1">Uncharacterized protein</fullName>
    </submittedName>
</protein>
<proteinExistence type="predicted"/>
<comment type="caution">
    <text evidence="1">The sequence shown here is derived from an EMBL/GenBank/DDBJ whole genome shotgun (WGS) entry which is preliminary data.</text>
</comment>
<dbReference type="Proteomes" id="UP000178602">
    <property type="component" value="Unassembled WGS sequence"/>
</dbReference>
<sequence length="63" mass="7190">MNNEDVRRENYDVVLITRPNKAKRSSYVQDATIIGKSQLPATPFLDILANKLKTVTVSDKCYF</sequence>
<organism evidence="1 2">
    <name type="scientific">candidate division WOR-1 bacterium RIFOXYC12_FULL_54_18</name>
    <dbReference type="NCBI Taxonomy" id="1802584"/>
    <lineage>
        <taxon>Bacteria</taxon>
        <taxon>Bacillati</taxon>
        <taxon>Saganbacteria</taxon>
    </lineage>
</organism>
<evidence type="ECO:0000313" key="1">
    <source>
        <dbReference type="EMBL" id="OGC28506.1"/>
    </source>
</evidence>
<evidence type="ECO:0000313" key="2">
    <source>
        <dbReference type="Proteomes" id="UP000178602"/>
    </source>
</evidence>
<gene>
    <name evidence="1" type="ORF">A3K49_06020</name>
</gene>
<name>A0A1F4T7B4_UNCSA</name>